<sequence>MEIWKTSLLLLPVLAGSMMPDFELILAHKVDCTKASAEIKNYDQASCPANGCGAKYHQLVVASCQNCLDRDEVRPTGCSQHGGKVKFTHYK</sequence>
<accession>A0A5B0MFF3</accession>
<dbReference type="AlphaFoldDB" id="A0A5B0MFF3"/>
<dbReference type="EMBL" id="VSWC01000157">
    <property type="protein sequence ID" value="KAA1074858.1"/>
    <property type="molecule type" value="Genomic_DNA"/>
</dbReference>
<organism evidence="2 4">
    <name type="scientific">Puccinia graminis f. sp. tritici</name>
    <dbReference type="NCBI Taxonomy" id="56615"/>
    <lineage>
        <taxon>Eukaryota</taxon>
        <taxon>Fungi</taxon>
        <taxon>Dikarya</taxon>
        <taxon>Basidiomycota</taxon>
        <taxon>Pucciniomycotina</taxon>
        <taxon>Pucciniomycetes</taxon>
        <taxon>Pucciniales</taxon>
        <taxon>Pucciniaceae</taxon>
        <taxon>Puccinia</taxon>
    </lineage>
</organism>
<evidence type="ECO:0000313" key="4">
    <source>
        <dbReference type="Proteomes" id="UP000324748"/>
    </source>
</evidence>
<dbReference type="Proteomes" id="UP000325313">
    <property type="component" value="Unassembled WGS sequence"/>
</dbReference>
<comment type="caution">
    <text evidence="2">The sequence shown here is derived from an EMBL/GenBank/DDBJ whole genome shotgun (WGS) entry which is preliminary data.</text>
</comment>
<evidence type="ECO:0000313" key="5">
    <source>
        <dbReference type="Proteomes" id="UP000325313"/>
    </source>
</evidence>
<feature type="signal peptide" evidence="1">
    <location>
        <begin position="1"/>
        <end position="15"/>
    </location>
</feature>
<keyword evidence="4" id="KW-1185">Reference proteome</keyword>
<evidence type="ECO:0000313" key="3">
    <source>
        <dbReference type="EMBL" id="KAA1126457.1"/>
    </source>
</evidence>
<keyword evidence="1" id="KW-0732">Signal</keyword>
<proteinExistence type="predicted"/>
<reference evidence="4 5" key="1">
    <citation type="submission" date="2019-05" db="EMBL/GenBank/DDBJ databases">
        <title>Emergence of the Ug99 lineage of the wheat stem rust pathogen through somatic hybridization.</title>
        <authorList>
            <person name="Li F."/>
            <person name="Upadhyaya N.M."/>
            <person name="Sperschneider J."/>
            <person name="Matny O."/>
            <person name="Nguyen-Phuc H."/>
            <person name="Mago R."/>
            <person name="Raley C."/>
            <person name="Miller M.E."/>
            <person name="Silverstein K.A.T."/>
            <person name="Henningsen E."/>
            <person name="Hirsch C.D."/>
            <person name="Visser B."/>
            <person name="Pretorius Z.A."/>
            <person name="Steffenson B.J."/>
            <person name="Schwessinger B."/>
            <person name="Dodds P.N."/>
            <person name="Figueroa M."/>
        </authorList>
    </citation>
    <scope>NUCLEOTIDE SEQUENCE [LARGE SCALE GENOMIC DNA]</scope>
    <source>
        <strain evidence="2">21-0</strain>
        <strain evidence="3 5">Ug99</strain>
    </source>
</reference>
<evidence type="ECO:0000313" key="2">
    <source>
        <dbReference type="EMBL" id="KAA1074858.1"/>
    </source>
</evidence>
<dbReference type="EMBL" id="VDEP01000171">
    <property type="protein sequence ID" value="KAA1126457.1"/>
    <property type="molecule type" value="Genomic_DNA"/>
</dbReference>
<gene>
    <name evidence="2" type="ORF">PGT21_023202</name>
    <name evidence="3" type="ORF">PGTUg99_016996</name>
</gene>
<name>A0A5B0MFF3_PUCGR</name>
<feature type="chain" id="PRO_5036137225" description="Secreted protein" evidence="1">
    <location>
        <begin position="16"/>
        <end position="91"/>
    </location>
</feature>
<protein>
    <recommendedName>
        <fullName evidence="6">Secreted protein</fullName>
    </recommendedName>
</protein>
<evidence type="ECO:0008006" key="6">
    <source>
        <dbReference type="Google" id="ProtNLM"/>
    </source>
</evidence>
<dbReference type="Proteomes" id="UP000324748">
    <property type="component" value="Unassembled WGS sequence"/>
</dbReference>
<evidence type="ECO:0000256" key="1">
    <source>
        <dbReference type="SAM" id="SignalP"/>
    </source>
</evidence>